<evidence type="ECO:0000313" key="4">
    <source>
        <dbReference type="EMBL" id="ETM41584.1"/>
    </source>
</evidence>
<evidence type="ECO:0000259" key="1">
    <source>
        <dbReference type="Pfam" id="PF12550"/>
    </source>
</evidence>
<proteinExistence type="predicted"/>
<dbReference type="EMBL" id="KI674106">
    <property type="protein sequence ID" value="ETL35094.1"/>
    <property type="molecule type" value="Genomic_DNA"/>
</dbReference>
<gene>
    <name evidence="4" type="ORF">L914_12654</name>
    <name evidence="2" type="ORF">L915_12829</name>
    <name evidence="3" type="ORF">L916_12738</name>
</gene>
<evidence type="ECO:0000313" key="2">
    <source>
        <dbReference type="EMBL" id="ETK81687.1"/>
    </source>
</evidence>
<evidence type="ECO:0000313" key="3">
    <source>
        <dbReference type="EMBL" id="ETL35094.1"/>
    </source>
</evidence>
<dbReference type="Proteomes" id="UP000053864">
    <property type="component" value="Unassembled WGS sequence"/>
</dbReference>
<dbReference type="InterPro" id="IPR022210">
    <property type="entry name" value="TF_GCR1-like"/>
</dbReference>
<reference evidence="2" key="1">
    <citation type="submission" date="2013-11" db="EMBL/GenBank/DDBJ databases">
        <title>The Genome Sequence of Phytophthora parasitica CJ02B3.</title>
        <authorList>
            <consortium name="The Broad Institute Genomics Platform"/>
            <person name="Russ C."/>
            <person name="Tyler B."/>
            <person name="Panabieres F."/>
            <person name="Shan W."/>
            <person name="Tripathy S."/>
            <person name="Grunwald N."/>
            <person name="Machado M."/>
            <person name="Johnson C.S."/>
            <person name="Arredondo F."/>
            <person name="Hong C."/>
            <person name="Coffey M."/>
            <person name="Young S.K."/>
            <person name="Zeng Q."/>
            <person name="Gargeya S."/>
            <person name="Fitzgerald M."/>
            <person name="Abouelleil A."/>
            <person name="Alvarado L."/>
            <person name="Chapman S.B."/>
            <person name="Gainer-Dewar J."/>
            <person name="Goldberg J."/>
            <person name="Griggs A."/>
            <person name="Gujja S."/>
            <person name="Hansen M."/>
            <person name="Howarth C."/>
            <person name="Imamovic A."/>
            <person name="Ireland A."/>
            <person name="Larimer J."/>
            <person name="McCowan C."/>
            <person name="Murphy C."/>
            <person name="Pearson M."/>
            <person name="Poon T.W."/>
            <person name="Priest M."/>
            <person name="Roberts A."/>
            <person name="Saif S."/>
            <person name="Shea T."/>
            <person name="Sykes S."/>
            <person name="Wortman J."/>
            <person name="Nusbaum C."/>
            <person name="Birren B."/>
        </authorList>
    </citation>
    <scope>NUCLEOTIDE SEQUENCE [LARGE SCALE GENOMIC DNA]</scope>
    <source>
        <strain evidence="2">CJ02B3</strain>
    </source>
</reference>
<reference evidence="3" key="2">
    <citation type="submission" date="2013-11" db="EMBL/GenBank/DDBJ databases">
        <title>The Genome Sequence of Phytophthora parasitica CJ05E6.</title>
        <authorList>
            <consortium name="The Broad Institute Genomics Platform"/>
            <person name="Russ C."/>
            <person name="Tyler B."/>
            <person name="Panabieres F."/>
            <person name="Shan W."/>
            <person name="Tripathy S."/>
            <person name="Grunwald N."/>
            <person name="Machado M."/>
            <person name="Johnson C.S."/>
            <person name="Arredondo F."/>
            <person name="Hong C."/>
            <person name="Coffey M."/>
            <person name="Young S.K."/>
            <person name="Zeng Q."/>
            <person name="Gargeya S."/>
            <person name="Fitzgerald M."/>
            <person name="Abouelleil A."/>
            <person name="Alvarado L."/>
            <person name="Chapman S.B."/>
            <person name="Gainer-Dewar J."/>
            <person name="Goldberg J."/>
            <person name="Griggs A."/>
            <person name="Gujja S."/>
            <person name="Hansen M."/>
            <person name="Howarth C."/>
            <person name="Imamovic A."/>
            <person name="Ireland A."/>
            <person name="Larimer J."/>
            <person name="McCowan C."/>
            <person name="Murphy C."/>
            <person name="Pearson M."/>
            <person name="Poon T.W."/>
            <person name="Priest M."/>
            <person name="Roberts A."/>
            <person name="Saif S."/>
            <person name="Shea T."/>
            <person name="Sykes S."/>
            <person name="Wortman J."/>
            <person name="Nusbaum C."/>
            <person name="Birren B."/>
        </authorList>
    </citation>
    <scope>NUCLEOTIDE SEQUENCE [LARGE SCALE GENOMIC DNA]</scope>
    <source>
        <strain evidence="3">CJ05E6</strain>
    </source>
</reference>
<accession>W2N1L7</accession>
<feature type="domain" description="Transcription activator GCR1-like" evidence="1">
    <location>
        <begin position="1"/>
        <end position="34"/>
    </location>
</feature>
<name>W2N1L7_PHYNI</name>
<dbReference type="EMBL" id="KI694019">
    <property type="protein sequence ID" value="ETM41584.1"/>
    <property type="molecule type" value="Genomic_DNA"/>
</dbReference>
<dbReference type="Proteomes" id="UP000053236">
    <property type="component" value="Unassembled WGS sequence"/>
</dbReference>
<organism evidence="4">
    <name type="scientific">Phytophthora nicotianae</name>
    <name type="common">Potato buckeye rot agent</name>
    <name type="synonym">Phytophthora parasitica</name>
    <dbReference type="NCBI Taxonomy" id="4792"/>
    <lineage>
        <taxon>Eukaryota</taxon>
        <taxon>Sar</taxon>
        <taxon>Stramenopiles</taxon>
        <taxon>Oomycota</taxon>
        <taxon>Peronosporomycetes</taxon>
        <taxon>Peronosporales</taxon>
        <taxon>Peronosporaceae</taxon>
        <taxon>Phytophthora</taxon>
    </lineage>
</organism>
<dbReference type="EMBL" id="KI687387">
    <property type="protein sequence ID" value="ETK81687.1"/>
    <property type="molecule type" value="Genomic_DNA"/>
</dbReference>
<reference evidence="4" key="3">
    <citation type="submission" date="2013-11" db="EMBL/GenBank/DDBJ databases">
        <title>The Genome Sequence of Phytophthora parasitica IAC_01/95.</title>
        <authorList>
            <consortium name="The Broad Institute Genomics Platform"/>
            <person name="Russ C."/>
            <person name="Tyler B."/>
            <person name="Panabieres F."/>
            <person name="Shan W."/>
            <person name="Tripathy S."/>
            <person name="Grunwald N."/>
            <person name="Machado M."/>
            <person name="Johnson C.S."/>
            <person name="Arredondo F."/>
            <person name="Hong C."/>
            <person name="Coffey M."/>
            <person name="Young S.K."/>
            <person name="Zeng Q."/>
            <person name="Gargeya S."/>
            <person name="Fitzgerald M."/>
            <person name="Abouelleil A."/>
            <person name="Alvarado L."/>
            <person name="Chapman S.B."/>
            <person name="Gainer-Dewar J."/>
            <person name="Goldberg J."/>
            <person name="Griggs A."/>
            <person name="Gujja S."/>
            <person name="Hansen M."/>
            <person name="Howarth C."/>
            <person name="Imamovic A."/>
            <person name="Ireland A."/>
            <person name="Larimer J."/>
            <person name="McCowan C."/>
            <person name="Murphy C."/>
            <person name="Pearson M."/>
            <person name="Poon T.W."/>
            <person name="Priest M."/>
            <person name="Roberts A."/>
            <person name="Saif S."/>
            <person name="Shea T."/>
            <person name="Sykes S."/>
            <person name="Wortman J."/>
            <person name="Nusbaum C."/>
            <person name="Birren B."/>
        </authorList>
    </citation>
    <scope>NUCLEOTIDE SEQUENCE [LARGE SCALE GENOMIC DNA]</scope>
    <source>
        <strain evidence="4">IAC_01/95</strain>
    </source>
</reference>
<protein>
    <recommendedName>
        <fullName evidence="1">Transcription activator GCR1-like domain-containing protein</fullName>
    </recommendedName>
</protein>
<dbReference type="Proteomes" id="UP000054532">
    <property type="component" value="Unassembled WGS sequence"/>
</dbReference>
<dbReference type="AlphaFoldDB" id="W2N1L7"/>
<sequence>MSRGISTVKELWAEGHDGVADKPSIEYLETTYVSGVNPSVSYGVTVVYTDYNVITSPLLMPHSVCTIVYADYVRSRFPIGPNCKRLRAKSPLAP</sequence>
<dbReference type="Pfam" id="PF12550">
    <property type="entry name" value="GCR1_C"/>
    <property type="match status" value="1"/>
</dbReference>